<feature type="transmembrane region" description="Helical" evidence="1">
    <location>
        <begin position="297"/>
        <end position="317"/>
    </location>
</feature>
<dbReference type="Proteomes" id="UP000321805">
    <property type="component" value="Chromosome"/>
</dbReference>
<keyword evidence="3" id="KW-1185">Reference proteome</keyword>
<protein>
    <recommendedName>
        <fullName evidence="4">Glycosyltransferase RgtA/B/C/D-like domain-containing protein</fullName>
    </recommendedName>
</protein>
<reference evidence="2 3" key="1">
    <citation type="journal article" date="2018" name="J. Microbiol.">
        <title>Baekduia soli gen. nov., sp. nov., a novel bacterium isolated from the soil of Baekdu Mountain and proposal of a novel family name, Baekduiaceae fam. nov.</title>
        <authorList>
            <person name="An D.S."/>
            <person name="Siddiqi M.Z."/>
            <person name="Kim K.H."/>
            <person name="Yu H.S."/>
            <person name="Im W.T."/>
        </authorList>
    </citation>
    <scope>NUCLEOTIDE SEQUENCE [LARGE SCALE GENOMIC DNA]</scope>
    <source>
        <strain evidence="2 3">BR7-21</strain>
    </source>
</reference>
<name>A0A5B8U6C4_9ACTN</name>
<keyword evidence="1" id="KW-0472">Membrane</keyword>
<evidence type="ECO:0000313" key="3">
    <source>
        <dbReference type="Proteomes" id="UP000321805"/>
    </source>
</evidence>
<feature type="transmembrane region" description="Helical" evidence="1">
    <location>
        <begin position="323"/>
        <end position="343"/>
    </location>
</feature>
<evidence type="ECO:0000313" key="2">
    <source>
        <dbReference type="EMBL" id="QEC48646.1"/>
    </source>
</evidence>
<dbReference type="KEGG" id="bsol:FSW04_14400"/>
<feature type="transmembrane region" description="Helical" evidence="1">
    <location>
        <begin position="271"/>
        <end position="290"/>
    </location>
</feature>
<feature type="transmembrane region" description="Helical" evidence="1">
    <location>
        <begin position="26"/>
        <end position="49"/>
    </location>
</feature>
<feature type="transmembrane region" description="Helical" evidence="1">
    <location>
        <begin position="355"/>
        <end position="374"/>
    </location>
</feature>
<gene>
    <name evidence="2" type="ORF">FSW04_14400</name>
</gene>
<dbReference type="EMBL" id="CP042430">
    <property type="protein sequence ID" value="QEC48646.1"/>
    <property type="molecule type" value="Genomic_DNA"/>
</dbReference>
<dbReference type="RefSeq" id="WP_146920419.1">
    <property type="nucleotide sequence ID" value="NZ_CP042430.1"/>
</dbReference>
<proteinExistence type="predicted"/>
<feature type="transmembrane region" description="Helical" evidence="1">
    <location>
        <begin position="125"/>
        <end position="143"/>
    </location>
</feature>
<organism evidence="2 3">
    <name type="scientific">Baekduia soli</name>
    <dbReference type="NCBI Taxonomy" id="496014"/>
    <lineage>
        <taxon>Bacteria</taxon>
        <taxon>Bacillati</taxon>
        <taxon>Actinomycetota</taxon>
        <taxon>Thermoleophilia</taxon>
        <taxon>Solirubrobacterales</taxon>
        <taxon>Baekduiaceae</taxon>
        <taxon>Baekduia</taxon>
    </lineage>
</organism>
<dbReference type="OrthoDB" id="5241262at2"/>
<accession>A0A5B8U6C4</accession>
<keyword evidence="1" id="KW-1133">Transmembrane helix</keyword>
<dbReference type="AlphaFoldDB" id="A0A5B8U6C4"/>
<sequence>MESATLTPPRREHGLLARLRAAPSRVWARVGFAVLCIGAAIGFVVYPTYPNYDSAYSLLWGREVLDGQLPSFDAYRAPTEHPLAVAAGAVLSLLGDTASRVWLGLTIVAFCALVAGVYRLGRMAFTPWVGAIAGLLVLSRLDYPFLAARGYIDIPYLALVAWSAALIAERPRRGGVVWVLLACAGLLRPEAWLLGGAYWLWCACPAQPLARRVRTAAYVAVAPVLWVLTDLAATGDALFSLRHTSSLAADLERTRPASQAPSLLVHSLSEILKWPVLAGALLGLALALLFARRRALVPLALTASGVLTYGAIAVAGLSVIDRYLAATALGLLVFAGFAVAGWSLLPARHRARRPWIAAAVLVAVGGAGFTATHLHPGYIDRELRTRRELRDELGRLITTPAFTLARRCGPISVPNHKLIPDTRWLLHADADEVLARSALPDFGRRQHGVQVFVTGPDMLSNSTYGPFVSTVHDDPRIQVPGPGAVLIDRTPHFAAYATC</sequence>
<feature type="transmembrane region" description="Helical" evidence="1">
    <location>
        <begin position="149"/>
        <end position="168"/>
    </location>
</feature>
<feature type="transmembrane region" description="Helical" evidence="1">
    <location>
        <begin position="101"/>
        <end position="118"/>
    </location>
</feature>
<evidence type="ECO:0000256" key="1">
    <source>
        <dbReference type="SAM" id="Phobius"/>
    </source>
</evidence>
<keyword evidence="1" id="KW-0812">Transmembrane</keyword>
<evidence type="ECO:0008006" key="4">
    <source>
        <dbReference type="Google" id="ProtNLM"/>
    </source>
</evidence>